<evidence type="ECO:0000313" key="3">
    <source>
        <dbReference type="Proteomes" id="UP001159363"/>
    </source>
</evidence>
<feature type="compositionally biased region" description="Low complexity" evidence="1">
    <location>
        <begin position="995"/>
        <end position="1007"/>
    </location>
</feature>
<sequence length="1389" mass="154442">MQEDDWLRVFDTPVILTRPLWIRFSALAVGIFRVDCMSGSPWTAEGNVQVSRLRFCDRVFTYGQNSLRRERTAFTKSPFPAMKHCNQYNLQFVQGYTMKGHNEICEGSSTGSQQVMTSAPSAASTGTVSARRLRSREVEELQNKQLSALNTEDPSTPATKESKLDIEDEAGSEGDHEDNTDDYYYDDSDSVEDDDDDDDSLDVPTHFTNEFPSTSDAKKAEDAENSDDMFTDDPNELVDRLRYLPELQKRHSRSMGLGRGYLHLIWFLRWLTAPRWLTGYTRRVKLKGPESLLLWPKVTWVADPGYSLREKWEIYGLPARDVMSLQASAVRGQPQPATYNGCGAAASLNSGATHFCCKENESESEKKVSFAKKGNPSAFKDQQLITARICSHSWHGFSCRQFKDSAPPNCLPSSLVYEPMPAQGRANGSTCYRVYRNGPGNEYHQTKHSYWLHGFTAMEGLEGAQLSYVCPYFISARLFLIVDGNGVCHASASVIRIHVLSLPITTYTSSSHLVVGFPGTTAYHAHLMATTNHSTTALRQPTEVGPGPDCCIPAAFRFSEESPSGETMRVKRGECVAALECMDRGNRRYPTKTRRPAASSGTILTTPASNLARASQELIPFKHSYFLILALNSHEHEVVSAVRQLQNSGNQAFSFLGVFNLIIDGNFRQLVTISRVCVPGDSNARVRKKVHTHGQLYFEKIILEIQEQKSDLNLQENFSETVNHCTDPSYDAKCCIRAVVLIGASNGLKQYYTFPVGVRCQEVVFAQADSRATLTEDGPRCNLTGSHVQLGDSSACETAPRRRGLHGHFAMRWVSCRGASSWSRGTPSLPPPTLKPAHSCDSGLGRRFCAHIPSHAVDESPSISDPASSPHASNSSLSHVRAGKQRADTCVQVSRDCAGRVGGFPRPIRVVRASLEDGGLVEQMRHCHCTGWVYCVCHFLGITRRACRRRIHHTTYIRASTGGKKIKPHSKGSRLPGAFKAERSAVPIRTTQPRTSSAPSPLSAGLSTSAQCSRQPCIYLRDSQRVIEVSMEQRRNERAGETGDPRENLPTNDIVPHDAHLRESGMSRPEIQPGLPWWEASRLTAQPPRSPQTGGNHTGGGEENVQKATAYPVEGTRLVTEELERVACCCLRIRYRFIASRSRDRRTSTSDSARGANLSMWRSDTKRADAETRLGFQTEVDGAGTALETRLNATPAPPQDSQRRKVQINPFTEYLNQEHKRPALKKKKAWPCITLSVVDADSIRVYTYVFHHRPHNGGGYGQGHGLRAQTDETRLELDFCRTEVDTFLSECGQQCVVSSCAHLAVAEKWDGTQWELCVQDQEVKERYGRHLHALLEPHRYYAQSRGGGALGQHVKGTCALEVEFQSMFLRGQPDYPHSNIDSSDLRQGP</sequence>
<keyword evidence="3" id="KW-1185">Reference proteome</keyword>
<proteinExistence type="predicted"/>
<evidence type="ECO:0000256" key="1">
    <source>
        <dbReference type="SAM" id="MobiDB-lite"/>
    </source>
</evidence>
<feature type="region of interest" description="Disordered" evidence="1">
    <location>
        <begin position="1085"/>
        <end position="1106"/>
    </location>
</feature>
<feature type="compositionally biased region" description="Low complexity" evidence="1">
    <location>
        <begin position="864"/>
        <end position="879"/>
    </location>
</feature>
<organism evidence="2 3">
    <name type="scientific">Dryococelus australis</name>
    <dbReference type="NCBI Taxonomy" id="614101"/>
    <lineage>
        <taxon>Eukaryota</taxon>
        <taxon>Metazoa</taxon>
        <taxon>Ecdysozoa</taxon>
        <taxon>Arthropoda</taxon>
        <taxon>Hexapoda</taxon>
        <taxon>Insecta</taxon>
        <taxon>Pterygota</taxon>
        <taxon>Neoptera</taxon>
        <taxon>Polyneoptera</taxon>
        <taxon>Phasmatodea</taxon>
        <taxon>Verophasmatodea</taxon>
        <taxon>Anareolatae</taxon>
        <taxon>Phasmatidae</taxon>
        <taxon>Eurycanthinae</taxon>
        <taxon>Dryococelus</taxon>
    </lineage>
</organism>
<feature type="compositionally biased region" description="Polar residues" evidence="1">
    <location>
        <begin position="108"/>
        <end position="128"/>
    </location>
</feature>
<feature type="compositionally biased region" description="Polar residues" evidence="1">
    <location>
        <begin position="206"/>
        <end position="215"/>
    </location>
</feature>
<dbReference type="Proteomes" id="UP001159363">
    <property type="component" value="Chromosome 6"/>
</dbReference>
<feature type="compositionally biased region" description="Acidic residues" evidence="1">
    <location>
        <begin position="166"/>
        <end position="201"/>
    </location>
</feature>
<protein>
    <submittedName>
        <fullName evidence="2">Uncharacterized protein</fullName>
    </submittedName>
</protein>
<feature type="region of interest" description="Disordered" evidence="1">
    <location>
        <begin position="1032"/>
        <end position="1056"/>
    </location>
</feature>
<feature type="region of interest" description="Disordered" evidence="1">
    <location>
        <begin position="857"/>
        <end position="881"/>
    </location>
</feature>
<evidence type="ECO:0000313" key="2">
    <source>
        <dbReference type="EMBL" id="KAJ8878483.1"/>
    </source>
</evidence>
<feature type="region of interest" description="Disordered" evidence="1">
    <location>
        <begin position="108"/>
        <end position="233"/>
    </location>
</feature>
<gene>
    <name evidence="2" type="ORF">PR048_019061</name>
</gene>
<reference evidence="2 3" key="1">
    <citation type="submission" date="2023-02" db="EMBL/GenBank/DDBJ databases">
        <title>LHISI_Scaffold_Assembly.</title>
        <authorList>
            <person name="Stuart O.P."/>
            <person name="Cleave R."/>
            <person name="Magrath M.J.L."/>
            <person name="Mikheyev A.S."/>
        </authorList>
    </citation>
    <scope>NUCLEOTIDE SEQUENCE [LARGE SCALE GENOMIC DNA]</scope>
    <source>
        <strain evidence="2">Daus_M_001</strain>
        <tissue evidence="2">Leg muscle</tissue>
    </source>
</reference>
<name>A0ABQ9H2S1_9NEOP</name>
<feature type="compositionally biased region" description="Basic and acidic residues" evidence="1">
    <location>
        <begin position="1032"/>
        <end position="1047"/>
    </location>
</feature>
<feature type="compositionally biased region" description="Acidic residues" evidence="1">
    <location>
        <begin position="223"/>
        <end position="233"/>
    </location>
</feature>
<feature type="region of interest" description="Disordered" evidence="1">
    <location>
        <begin position="962"/>
        <end position="1007"/>
    </location>
</feature>
<dbReference type="EMBL" id="JARBHB010000007">
    <property type="protein sequence ID" value="KAJ8878483.1"/>
    <property type="molecule type" value="Genomic_DNA"/>
</dbReference>
<feature type="compositionally biased region" description="Polar residues" evidence="1">
    <location>
        <begin position="143"/>
        <end position="159"/>
    </location>
</feature>
<accession>A0ABQ9H2S1</accession>
<comment type="caution">
    <text evidence="2">The sequence shown here is derived from an EMBL/GenBank/DDBJ whole genome shotgun (WGS) entry which is preliminary data.</text>
</comment>